<evidence type="ECO:0000256" key="1">
    <source>
        <dbReference type="SAM" id="MobiDB-lite"/>
    </source>
</evidence>
<comment type="caution">
    <text evidence="2">The sequence shown here is derived from an EMBL/GenBank/DDBJ whole genome shotgun (WGS) entry which is preliminary data.</text>
</comment>
<dbReference type="AlphaFoldDB" id="A0A4C1X4V2"/>
<dbReference type="STRING" id="151549.A0A4C1X4V2"/>
<dbReference type="OrthoDB" id="2499658at2759"/>
<sequence>MTPTRAVRSYLLSKATRARYGQGEAAAARAQSAARWRRGAARARATAPPPRAPRAPARATLAPEHPIVHPSKYHTSAVGGYCSTMTAICFVCNLPILSHQVGLVWAGGNGWDELTRGQLEESMLRQRLGNRRDSAAQVSCLSPPEPDPSDQPRGAPRRRRSSLAQLTDILRDWSNSGSAPRRQRAPLSRRETLADLARSLPWARHEPPPRRRRDSSADSGIKSMASKRRDSKIAPPDFRSDFPSYWDRRDSSAVAPARERRLRRRGSGDEPKERRGSGDGHRQRRDSTAAGPSACRRHAQKTPRFTPWSRSTLIRRRFFRSGTFDAATFRNCSDCA</sequence>
<feature type="compositionally biased region" description="Basic and acidic residues" evidence="1">
    <location>
        <begin position="266"/>
        <end position="287"/>
    </location>
</feature>
<organism evidence="2 3">
    <name type="scientific">Eumeta variegata</name>
    <name type="common">Bagworm moth</name>
    <name type="synonym">Eumeta japonica</name>
    <dbReference type="NCBI Taxonomy" id="151549"/>
    <lineage>
        <taxon>Eukaryota</taxon>
        <taxon>Metazoa</taxon>
        <taxon>Ecdysozoa</taxon>
        <taxon>Arthropoda</taxon>
        <taxon>Hexapoda</taxon>
        <taxon>Insecta</taxon>
        <taxon>Pterygota</taxon>
        <taxon>Neoptera</taxon>
        <taxon>Endopterygota</taxon>
        <taxon>Lepidoptera</taxon>
        <taxon>Glossata</taxon>
        <taxon>Ditrysia</taxon>
        <taxon>Tineoidea</taxon>
        <taxon>Psychidae</taxon>
        <taxon>Oiketicinae</taxon>
        <taxon>Eumeta</taxon>
    </lineage>
</organism>
<evidence type="ECO:0000313" key="3">
    <source>
        <dbReference type="Proteomes" id="UP000299102"/>
    </source>
</evidence>
<proteinExistence type="predicted"/>
<dbReference type="EMBL" id="BGZK01000715">
    <property type="protein sequence ID" value="GBP57399.1"/>
    <property type="molecule type" value="Genomic_DNA"/>
</dbReference>
<feature type="region of interest" description="Disordered" evidence="1">
    <location>
        <begin position="128"/>
        <end position="307"/>
    </location>
</feature>
<name>A0A4C1X4V2_EUMVA</name>
<dbReference type="Proteomes" id="UP000299102">
    <property type="component" value="Unassembled WGS sequence"/>
</dbReference>
<protein>
    <submittedName>
        <fullName evidence="2">Uncharacterized protein</fullName>
    </submittedName>
</protein>
<gene>
    <name evidence="2" type="ORF">EVAR_51246_1</name>
</gene>
<evidence type="ECO:0000313" key="2">
    <source>
        <dbReference type="EMBL" id="GBP57399.1"/>
    </source>
</evidence>
<keyword evidence="3" id="KW-1185">Reference proteome</keyword>
<accession>A0A4C1X4V2</accession>
<reference evidence="2 3" key="1">
    <citation type="journal article" date="2019" name="Commun. Biol.">
        <title>The bagworm genome reveals a unique fibroin gene that provides high tensile strength.</title>
        <authorList>
            <person name="Kono N."/>
            <person name="Nakamura H."/>
            <person name="Ohtoshi R."/>
            <person name="Tomita M."/>
            <person name="Numata K."/>
            <person name="Arakawa K."/>
        </authorList>
    </citation>
    <scope>NUCLEOTIDE SEQUENCE [LARGE SCALE GENOMIC DNA]</scope>
</reference>